<reference evidence="7 8" key="1">
    <citation type="submission" date="2024-05" db="EMBL/GenBank/DDBJ databases">
        <authorList>
            <person name="Liu Q."/>
            <person name="Xin Y.-H."/>
        </authorList>
    </citation>
    <scope>NUCLEOTIDE SEQUENCE [LARGE SCALE GENOMIC DNA]</scope>
    <source>
        <strain evidence="7 8">CGMCC 1.10181</strain>
    </source>
</reference>
<dbReference type="PANTHER" id="PTHR30055:SF175">
    <property type="entry name" value="HTH-TYPE TRANSCRIPTIONAL REPRESSOR KSTR2"/>
    <property type="match status" value="1"/>
</dbReference>
<dbReference type="InterPro" id="IPR036271">
    <property type="entry name" value="Tet_transcr_reg_TetR-rel_C_sf"/>
</dbReference>
<dbReference type="InterPro" id="IPR009057">
    <property type="entry name" value="Homeodomain-like_sf"/>
</dbReference>
<dbReference type="SUPFAM" id="SSF48498">
    <property type="entry name" value="Tetracyclin repressor-like, C-terminal domain"/>
    <property type="match status" value="1"/>
</dbReference>
<proteinExistence type="predicted"/>
<evidence type="ECO:0000313" key="8">
    <source>
        <dbReference type="Proteomes" id="UP001419910"/>
    </source>
</evidence>
<keyword evidence="8" id="KW-1185">Reference proteome</keyword>
<keyword evidence="2" id="KW-0805">Transcription regulation</keyword>
<dbReference type="InterPro" id="IPR001647">
    <property type="entry name" value="HTH_TetR"/>
</dbReference>
<dbReference type="Gene3D" id="1.10.357.10">
    <property type="entry name" value="Tetracycline Repressor, domain 2"/>
    <property type="match status" value="1"/>
</dbReference>
<protein>
    <submittedName>
        <fullName evidence="7">TetR/AcrR family transcriptional regulator</fullName>
    </submittedName>
</protein>
<evidence type="ECO:0000256" key="3">
    <source>
        <dbReference type="ARBA" id="ARBA00023125"/>
    </source>
</evidence>
<evidence type="ECO:0000259" key="6">
    <source>
        <dbReference type="PROSITE" id="PS50977"/>
    </source>
</evidence>
<evidence type="ECO:0000256" key="1">
    <source>
        <dbReference type="ARBA" id="ARBA00022491"/>
    </source>
</evidence>
<keyword evidence="3 5" id="KW-0238">DNA-binding</keyword>
<dbReference type="InterPro" id="IPR041490">
    <property type="entry name" value="KstR2_TetR_C"/>
</dbReference>
<feature type="domain" description="HTH tetR-type" evidence="6">
    <location>
        <begin position="27"/>
        <end position="87"/>
    </location>
</feature>
<comment type="caution">
    <text evidence="7">The sequence shown here is derived from an EMBL/GenBank/DDBJ whole genome shotgun (WGS) entry which is preliminary data.</text>
</comment>
<evidence type="ECO:0000256" key="2">
    <source>
        <dbReference type="ARBA" id="ARBA00023015"/>
    </source>
</evidence>
<keyword evidence="4" id="KW-0804">Transcription</keyword>
<gene>
    <name evidence="7" type="ORF">ABC974_23500</name>
</gene>
<organism evidence="7 8">
    <name type="scientific">Sphingomonas oligophenolica</name>
    <dbReference type="NCBI Taxonomy" id="301154"/>
    <lineage>
        <taxon>Bacteria</taxon>
        <taxon>Pseudomonadati</taxon>
        <taxon>Pseudomonadota</taxon>
        <taxon>Alphaproteobacteria</taxon>
        <taxon>Sphingomonadales</taxon>
        <taxon>Sphingomonadaceae</taxon>
        <taxon>Sphingomonas</taxon>
    </lineage>
</organism>
<evidence type="ECO:0000256" key="4">
    <source>
        <dbReference type="ARBA" id="ARBA00023163"/>
    </source>
</evidence>
<dbReference type="SUPFAM" id="SSF46689">
    <property type="entry name" value="Homeodomain-like"/>
    <property type="match status" value="1"/>
</dbReference>
<dbReference type="RefSeq" id="WP_343892273.1">
    <property type="nucleotide sequence ID" value="NZ_BAAAEH010000055.1"/>
</dbReference>
<keyword evidence="1" id="KW-0678">Repressor</keyword>
<dbReference type="PANTHER" id="PTHR30055">
    <property type="entry name" value="HTH-TYPE TRANSCRIPTIONAL REGULATOR RUTR"/>
    <property type="match status" value="1"/>
</dbReference>
<dbReference type="EMBL" id="JBDIME010000031">
    <property type="protein sequence ID" value="MEN2792613.1"/>
    <property type="molecule type" value="Genomic_DNA"/>
</dbReference>
<accession>A0ABU9Y9X6</accession>
<dbReference type="InterPro" id="IPR050109">
    <property type="entry name" value="HTH-type_TetR-like_transc_reg"/>
</dbReference>
<dbReference type="PRINTS" id="PR00455">
    <property type="entry name" value="HTHTETR"/>
</dbReference>
<dbReference type="Pfam" id="PF17932">
    <property type="entry name" value="TetR_C_24"/>
    <property type="match status" value="1"/>
</dbReference>
<dbReference type="Pfam" id="PF00440">
    <property type="entry name" value="TetR_N"/>
    <property type="match status" value="1"/>
</dbReference>
<evidence type="ECO:0000256" key="5">
    <source>
        <dbReference type="PROSITE-ProRule" id="PRU00335"/>
    </source>
</evidence>
<evidence type="ECO:0000313" key="7">
    <source>
        <dbReference type="EMBL" id="MEN2792613.1"/>
    </source>
</evidence>
<name>A0ABU9Y9X6_9SPHN</name>
<dbReference type="PROSITE" id="PS50977">
    <property type="entry name" value="HTH_TETR_2"/>
    <property type="match status" value="1"/>
</dbReference>
<dbReference type="Proteomes" id="UP001419910">
    <property type="component" value="Unassembled WGS sequence"/>
</dbReference>
<dbReference type="Gene3D" id="1.10.10.60">
    <property type="entry name" value="Homeodomain-like"/>
    <property type="match status" value="1"/>
</dbReference>
<feature type="DNA-binding region" description="H-T-H motif" evidence="5">
    <location>
        <begin position="50"/>
        <end position="69"/>
    </location>
</feature>
<sequence>MKPVLNKLEAPAKRKDATLKVAVKKSDATRMRVLEVTSDLFRRKGYQATSMRDIATAVGMKSGSLYYYYESKEALLAAILNDNIDAHLAVVREAIAALPEGATARQKFDVAVAVSVKIISEAGDMAVASAQTLSHLQEPEYSEQVRHRQAYNQFWRDLILEGKRTGEIRKDIPDAVASMIIVGALTFVAEWYDEDRSTTEKIGSTFSHLLFDGLHS</sequence>